<organism evidence="1 2">
    <name type="scientific">Sphingomonas floccifaciens</name>
    <dbReference type="NCBI Taxonomy" id="1844115"/>
    <lineage>
        <taxon>Bacteria</taxon>
        <taxon>Pseudomonadati</taxon>
        <taxon>Pseudomonadota</taxon>
        <taxon>Alphaproteobacteria</taxon>
        <taxon>Sphingomonadales</taxon>
        <taxon>Sphingomonadaceae</taxon>
        <taxon>Sphingomonas</taxon>
    </lineage>
</organism>
<proteinExistence type="predicted"/>
<gene>
    <name evidence="1" type="ORF">ACFSC3_18550</name>
</gene>
<reference evidence="2" key="1">
    <citation type="journal article" date="2019" name="Int. J. Syst. Evol. Microbiol.">
        <title>The Global Catalogue of Microorganisms (GCM) 10K type strain sequencing project: providing services to taxonomists for standard genome sequencing and annotation.</title>
        <authorList>
            <consortium name="The Broad Institute Genomics Platform"/>
            <consortium name="The Broad Institute Genome Sequencing Center for Infectious Disease"/>
            <person name="Wu L."/>
            <person name="Ma J."/>
        </authorList>
    </citation>
    <scope>NUCLEOTIDE SEQUENCE [LARGE SCALE GENOMIC DNA]</scope>
    <source>
        <strain evidence="2">Q85</strain>
    </source>
</reference>
<dbReference type="Proteomes" id="UP001597283">
    <property type="component" value="Unassembled WGS sequence"/>
</dbReference>
<protein>
    <submittedName>
        <fullName evidence="1">Uncharacterized protein</fullName>
    </submittedName>
</protein>
<keyword evidence="2" id="KW-1185">Reference proteome</keyword>
<evidence type="ECO:0000313" key="2">
    <source>
        <dbReference type="Proteomes" id="UP001597283"/>
    </source>
</evidence>
<dbReference type="RefSeq" id="WP_380941583.1">
    <property type="nucleotide sequence ID" value="NZ_JBHUFC010000023.1"/>
</dbReference>
<dbReference type="EMBL" id="JBHUFC010000023">
    <property type="protein sequence ID" value="MFD1789558.1"/>
    <property type="molecule type" value="Genomic_DNA"/>
</dbReference>
<accession>A0ABW4NHC9</accession>
<sequence>MTGAGGSPRAIAERLLATVDPAAWQLTGKAAAFRIAITGTSIVFDASAASVGQAFEQLAFAVEARIAFERAHAMLAAAPTAGPLPLWLVSGSDVLARWLSWSGSGKALRKTLRLSDALGQAPVSGHLARRARRELGQHAARIRVRQGVAVAEAIELAERPVSVAVLGDRACIRIDVAAFPDTLLGALQQDSGRNAPRSLSEIVDHPFIAAADLKLAGVNHDGAAVVFEVESHQAPLAPVPKEAWAVLPRDADPAYPWRPTAREIREHDRLVEAGRRLVGGPA</sequence>
<evidence type="ECO:0000313" key="1">
    <source>
        <dbReference type="EMBL" id="MFD1789558.1"/>
    </source>
</evidence>
<comment type="caution">
    <text evidence="1">The sequence shown here is derived from an EMBL/GenBank/DDBJ whole genome shotgun (WGS) entry which is preliminary data.</text>
</comment>
<name>A0ABW4NHC9_9SPHN</name>